<sequence>MVKTCIKNLKRSEQRSTNEDKNPKVIATLLKESYVNGFSVLKSALTLFRSKQKTWSLSCHVHSQTEEESNSQEFYVLNTNKLRKEMDTLSVKDVMKQSNASENVHPGT</sequence>
<proteinExistence type="predicted"/>
<evidence type="ECO:0000313" key="1">
    <source>
        <dbReference type="EMBL" id="CAA3002329.1"/>
    </source>
</evidence>
<dbReference type="Gramene" id="OE9A115289T1">
    <property type="protein sequence ID" value="OE9A115289C1"/>
    <property type="gene ID" value="OE9A115289"/>
</dbReference>
<keyword evidence="2" id="KW-1185">Reference proteome</keyword>
<dbReference type="AlphaFoldDB" id="A0A8S0TB47"/>
<evidence type="ECO:0000313" key="2">
    <source>
        <dbReference type="Proteomes" id="UP000594638"/>
    </source>
</evidence>
<dbReference type="EMBL" id="CACTIH010005830">
    <property type="protein sequence ID" value="CAA3002329.1"/>
    <property type="molecule type" value="Genomic_DNA"/>
</dbReference>
<protein>
    <submittedName>
        <fullName evidence="1">Uncharacterized protein</fullName>
    </submittedName>
</protein>
<comment type="caution">
    <text evidence="1">The sequence shown here is derived from an EMBL/GenBank/DDBJ whole genome shotgun (WGS) entry which is preliminary data.</text>
</comment>
<reference evidence="1 2" key="1">
    <citation type="submission" date="2019-12" db="EMBL/GenBank/DDBJ databases">
        <authorList>
            <person name="Alioto T."/>
            <person name="Alioto T."/>
            <person name="Gomez Garrido J."/>
        </authorList>
    </citation>
    <scope>NUCLEOTIDE SEQUENCE [LARGE SCALE GENOMIC DNA]</scope>
</reference>
<dbReference type="Proteomes" id="UP000594638">
    <property type="component" value="Unassembled WGS sequence"/>
</dbReference>
<name>A0A8S0TB47_OLEEU</name>
<dbReference type="OrthoDB" id="899310at2759"/>
<accession>A0A8S0TB47</accession>
<gene>
    <name evidence="1" type="ORF">OLEA9_A115289</name>
</gene>
<organism evidence="1 2">
    <name type="scientific">Olea europaea subsp. europaea</name>
    <dbReference type="NCBI Taxonomy" id="158383"/>
    <lineage>
        <taxon>Eukaryota</taxon>
        <taxon>Viridiplantae</taxon>
        <taxon>Streptophyta</taxon>
        <taxon>Embryophyta</taxon>
        <taxon>Tracheophyta</taxon>
        <taxon>Spermatophyta</taxon>
        <taxon>Magnoliopsida</taxon>
        <taxon>eudicotyledons</taxon>
        <taxon>Gunneridae</taxon>
        <taxon>Pentapetalae</taxon>
        <taxon>asterids</taxon>
        <taxon>lamiids</taxon>
        <taxon>Lamiales</taxon>
        <taxon>Oleaceae</taxon>
        <taxon>Oleeae</taxon>
        <taxon>Olea</taxon>
    </lineage>
</organism>